<reference evidence="4" key="1">
    <citation type="submission" date="2020-10" db="EMBL/GenBank/DDBJ databases">
        <authorList>
            <person name="Castelo-Branco R."/>
            <person name="Eusebio N."/>
            <person name="Adriana R."/>
            <person name="Vieira A."/>
            <person name="Brugerolle De Fraissinette N."/>
            <person name="Rezende De Castro R."/>
            <person name="Schneider M.P."/>
            <person name="Vasconcelos V."/>
            <person name="Leao P.N."/>
        </authorList>
    </citation>
    <scope>NUCLEOTIDE SEQUENCE</scope>
    <source>
        <strain evidence="4">LEGE 11467</strain>
    </source>
</reference>
<dbReference type="InterPro" id="IPR015797">
    <property type="entry name" value="NUDIX_hydrolase-like_dom_sf"/>
</dbReference>
<dbReference type="InterPro" id="IPR000086">
    <property type="entry name" value="NUDIX_hydrolase_dom"/>
</dbReference>
<dbReference type="RefSeq" id="WP_264322919.1">
    <property type="nucleotide sequence ID" value="NZ_JADEXN010000431.1"/>
</dbReference>
<comment type="cofactor">
    <cofactor evidence="1">
        <name>Mg(2+)</name>
        <dbReference type="ChEBI" id="CHEBI:18420"/>
    </cofactor>
</comment>
<dbReference type="PROSITE" id="PS00893">
    <property type="entry name" value="NUDIX_BOX"/>
    <property type="match status" value="1"/>
</dbReference>
<evidence type="ECO:0000259" key="3">
    <source>
        <dbReference type="PROSITE" id="PS51462"/>
    </source>
</evidence>
<gene>
    <name evidence="4" type="ORF">IQ235_18600</name>
</gene>
<evidence type="ECO:0000313" key="5">
    <source>
        <dbReference type="Proteomes" id="UP000621799"/>
    </source>
</evidence>
<proteinExistence type="predicted"/>
<dbReference type="GO" id="GO:0006753">
    <property type="term" value="P:nucleoside phosphate metabolic process"/>
    <property type="evidence" value="ECO:0007669"/>
    <property type="project" value="TreeGrafter"/>
</dbReference>
<dbReference type="PANTHER" id="PTHR11839">
    <property type="entry name" value="UDP/ADP-SUGAR PYROPHOSPHATASE"/>
    <property type="match status" value="1"/>
</dbReference>
<organism evidence="4 5">
    <name type="scientific">Zarconia navalis LEGE 11467</name>
    <dbReference type="NCBI Taxonomy" id="1828826"/>
    <lineage>
        <taxon>Bacteria</taxon>
        <taxon>Bacillati</taxon>
        <taxon>Cyanobacteriota</taxon>
        <taxon>Cyanophyceae</taxon>
        <taxon>Oscillatoriophycideae</taxon>
        <taxon>Oscillatoriales</taxon>
        <taxon>Oscillatoriales incertae sedis</taxon>
        <taxon>Zarconia</taxon>
        <taxon>Zarconia navalis</taxon>
    </lineage>
</organism>
<evidence type="ECO:0000256" key="1">
    <source>
        <dbReference type="ARBA" id="ARBA00001946"/>
    </source>
</evidence>
<comment type="caution">
    <text evidence="4">The sequence shown here is derived from an EMBL/GenBank/DDBJ whole genome shotgun (WGS) entry which is preliminary data.</text>
</comment>
<dbReference type="EMBL" id="JADEXN010000431">
    <property type="protein sequence ID" value="MBE9042773.1"/>
    <property type="molecule type" value="Genomic_DNA"/>
</dbReference>
<protein>
    <submittedName>
        <fullName evidence="4">NUDIX hydrolase</fullName>
    </submittedName>
</protein>
<dbReference type="CDD" id="cd03424">
    <property type="entry name" value="NUDIX_ADPRase_Nudt5_UGPPase_Nudt14"/>
    <property type="match status" value="1"/>
</dbReference>
<dbReference type="PANTHER" id="PTHR11839:SF18">
    <property type="entry name" value="NUDIX HYDROLASE DOMAIN-CONTAINING PROTEIN"/>
    <property type="match status" value="1"/>
</dbReference>
<dbReference type="PROSITE" id="PS51462">
    <property type="entry name" value="NUDIX"/>
    <property type="match status" value="1"/>
</dbReference>
<dbReference type="Gene3D" id="3.90.79.10">
    <property type="entry name" value="Nucleoside Triphosphate Pyrophosphohydrolase"/>
    <property type="match status" value="1"/>
</dbReference>
<dbReference type="SUPFAM" id="SSF55811">
    <property type="entry name" value="Nudix"/>
    <property type="match status" value="1"/>
</dbReference>
<dbReference type="Pfam" id="PF00293">
    <property type="entry name" value="NUDIX"/>
    <property type="match status" value="1"/>
</dbReference>
<keyword evidence="5" id="KW-1185">Reference proteome</keyword>
<dbReference type="GO" id="GO:0016787">
    <property type="term" value="F:hydrolase activity"/>
    <property type="evidence" value="ECO:0007669"/>
    <property type="project" value="UniProtKB-KW"/>
</dbReference>
<dbReference type="AlphaFoldDB" id="A0A928ZAK3"/>
<dbReference type="GO" id="GO:0019693">
    <property type="term" value="P:ribose phosphate metabolic process"/>
    <property type="evidence" value="ECO:0007669"/>
    <property type="project" value="TreeGrafter"/>
</dbReference>
<evidence type="ECO:0000313" key="4">
    <source>
        <dbReference type="EMBL" id="MBE9042773.1"/>
    </source>
</evidence>
<sequence length="180" mass="20537">MKKWQLLQSHQVLNHRWCKVRRDEVRLPNGEIVDDFFVNVRPDIALVFAITRDRQVVFVRQYRHGVGEILLELPAGGFDRATEEAEIAASRELTEETGYVAKKLTKLATFYDNPVKDTNQIHLFLARDVELTSEQNLDRTEEIKVVLVPISEINSKIEAGDICVSGTVTALFLGLNFLEN</sequence>
<evidence type="ECO:0000256" key="2">
    <source>
        <dbReference type="ARBA" id="ARBA00022801"/>
    </source>
</evidence>
<feature type="domain" description="Nudix hydrolase" evidence="3">
    <location>
        <begin position="40"/>
        <end position="170"/>
    </location>
</feature>
<accession>A0A928ZAK3</accession>
<keyword evidence="2 4" id="KW-0378">Hydrolase</keyword>
<dbReference type="InterPro" id="IPR020084">
    <property type="entry name" value="NUDIX_hydrolase_CS"/>
</dbReference>
<name>A0A928ZAK3_9CYAN</name>
<dbReference type="Proteomes" id="UP000621799">
    <property type="component" value="Unassembled WGS sequence"/>
</dbReference>